<evidence type="ECO:0000313" key="2">
    <source>
        <dbReference type="EMBL" id="KAL3281456.1"/>
    </source>
</evidence>
<evidence type="ECO:0000313" key="3">
    <source>
        <dbReference type="Proteomes" id="UP001516400"/>
    </source>
</evidence>
<protein>
    <recommendedName>
        <fullName evidence="4">Agouti signaling protein</fullName>
    </recommendedName>
</protein>
<gene>
    <name evidence="2" type="ORF">HHI36_004665</name>
</gene>
<dbReference type="AlphaFoldDB" id="A0ABD2NSU5"/>
<feature type="compositionally biased region" description="Basic residues" evidence="1">
    <location>
        <begin position="43"/>
        <end position="55"/>
    </location>
</feature>
<sequence>MYKVDILRLPISAPVVKAGSSKQEKVSTPSNTTNPHKDNSSSVKRRLLKRKRRQPTKTARALLSSCVVEYIL</sequence>
<reference evidence="2 3" key="1">
    <citation type="journal article" date="2021" name="BMC Biol.">
        <title>Horizontally acquired antibacterial genes associated with adaptive radiation of ladybird beetles.</title>
        <authorList>
            <person name="Li H.S."/>
            <person name="Tang X.F."/>
            <person name="Huang Y.H."/>
            <person name="Xu Z.Y."/>
            <person name="Chen M.L."/>
            <person name="Du X.Y."/>
            <person name="Qiu B.Y."/>
            <person name="Chen P.T."/>
            <person name="Zhang W."/>
            <person name="Slipinski A."/>
            <person name="Escalona H.E."/>
            <person name="Waterhouse R.M."/>
            <person name="Zwick A."/>
            <person name="Pang H."/>
        </authorList>
    </citation>
    <scope>NUCLEOTIDE SEQUENCE [LARGE SCALE GENOMIC DNA]</scope>
    <source>
        <strain evidence="2">SYSU2018</strain>
    </source>
</reference>
<evidence type="ECO:0008006" key="4">
    <source>
        <dbReference type="Google" id="ProtNLM"/>
    </source>
</evidence>
<proteinExistence type="predicted"/>
<accession>A0ABD2NSU5</accession>
<feature type="region of interest" description="Disordered" evidence="1">
    <location>
        <begin position="17"/>
        <end position="58"/>
    </location>
</feature>
<name>A0ABD2NSU5_9CUCU</name>
<comment type="caution">
    <text evidence="2">The sequence shown here is derived from an EMBL/GenBank/DDBJ whole genome shotgun (WGS) entry which is preliminary data.</text>
</comment>
<organism evidence="2 3">
    <name type="scientific">Cryptolaemus montrouzieri</name>
    <dbReference type="NCBI Taxonomy" id="559131"/>
    <lineage>
        <taxon>Eukaryota</taxon>
        <taxon>Metazoa</taxon>
        <taxon>Ecdysozoa</taxon>
        <taxon>Arthropoda</taxon>
        <taxon>Hexapoda</taxon>
        <taxon>Insecta</taxon>
        <taxon>Pterygota</taxon>
        <taxon>Neoptera</taxon>
        <taxon>Endopterygota</taxon>
        <taxon>Coleoptera</taxon>
        <taxon>Polyphaga</taxon>
        <taxon>Cucujiformia</taxon>
        <taxon>Coccinelloidea</taxon>
        <taxon>Coccinellidae</taxon>
        <taxon>Scymninae</taxon>
        <taxon>Scymnini</taxon>
        <taxon>Cryptolaemus</taxon>
    </lineage>
</organism>
<dbReference type="EMBL" id="JABFTP020000144">
    <property type="protein sequence ID" value="KAL3281456.1"/>
    <property type="molecule type" value="Genomic_DNA"/>
</dbReference>
<keyword evidence="3" id="KW-1185">Reference proteome</keyword>
<dbReference type="Proteomes" id="UP001516400">
    <property type="component" value="Unassembled WGS sequence"/>
</dbReference>
<evidence type="ECO:0000256" key="1">
    <source>
        <dbReference type="SAM" id="MobiDB-lite"/>
    </source>
</evidence>
<feature type="non-terminal residue" evidence="2">
    <location>
        <position position="72"/>
    </location>
</feature>